<comment type="caution">
    <text evidence="1">The sequence shown here is derived from an EMBL/GenBank/DDBJ whole genome shotgun (WGS) entry which is preliminary data.</text>
</comment>
<gene>
    <name evidence="1" type="ORF">I6N95_03935</name>
</gene>
<protein>
    <submittedName>
        <fullName evidence="1">DUF3788 family protein</fullName>
    </submittedName>
</protein>
<dbReference type="AlphaFoldDB" id="A0A940P5J3"/>
<reference evidence="1" key="1">
    <citation type="submission" date="2020-12" db="EMBL/GenBank/DDBJ databases">
        <title>Vagococcus allomyrinae sp. nov. and Enterococcus lavae sp. nov., isolated from the larvae of Allomyrina dichotoma.</title>
        <authorList>
            <person name="Lee S.D."/>
        </authorList>
    </citation>
    <scope>NUCLEOTIDE SEQUENCE</scope>
    <source>
        <strain evidence="1">BWB3-3</strain>
    </source>
</reference>
<evidence type="ECO:0000313" key="1">
    <source>
        <dbReference type="EMBL" id="MBP1040156.1"/>
    </source>
</evidence>
<dbReference type="EMBL" id="JAEEGA010000002">
    <property type="protein sequence ID" value="MBP1040156.1"/>
    <property type="molecule type" value="Genomic_DNA"/>
</dbReference>
<dbReference type="InterPro" id="IPR024265">
    <property type="entry name" value="DUF3788"/>
</dbReference>
<accession>A0A940P5J3</accession>
<sequence length="78" mass="9073">MINFKKDRHIEPTDGNLCLVLGESFSAYKILVEKLSDFDAGLEWRCYRDGDWLAKVTRKKKTVFWGSPEDGHFVIYTS</sequence>
<dbReference type="Proteomes" id="UP000674938">
    <property type="component" value="Unassembled WGS sequence"/>
</dbReference>
<dbReference type="RefSeq" id="WP_209525049.1">
    <property type="nucleotide sequence ID" value="NZ_JAEEGA010000002.1"/>
</dbReference>
<evidence type="ECO:0000313" key="2">
    <source>
        <dbReference type="Proteomes" id="UP000674938"/>
    </source>
</evidence>
<proteinExistence type="predicted"/>
<name>A0A940P5J3_9ENTE</name>
<dbReference type="Pfam" id="PF12663">
    <property type="entry name" value="DUF3788"/>
    <property type="match status" value="1"/>
</dbReference>
<organism evidence="1 2">
    <name type="scientific">Vagococcus allomyrinae</name>
    <dbReference type="NCBI Taxonomy" id="2794353"/>
    <lineage>
        <taxon>Bacteria</taxon>
        <taxon>Bacillati</taxon>
        <taxon>Bacillota</taxon>
        <taxon>Bacilli</taxon>
        <taxon>Lactobacillales</taxon>
        <taxon>Enterococcaceae</taxon>
        <taxon>Vagococcus</taxon>
    </lineage>
</organism>
<keyword evidence="2" id="KW-1185">Reference proteome</keyword>